<gene>
    <name evidence="2" type="ORF">PENTCL1PPCAC_15873</name>
</gene>
<sequence>TGKYVTLVIIEFFVGLFVAISNILIILILAIGARKLMKNHFYVVLSNLILFTSMKGFVELAFILPYYVQQNGLQQGNIPLYKHQCNNAEGIWLTLLYCFIYVSYACTAVVLALYGQRKRSARSNSTQMQLLRQSFLVFALYAMLIGIVFAIPYIPREKFGFFELSYVENLLNLSIAAVYPICFLAMSGEMRKVTPRSSDRVSSIGSN</sequence>
<keyword evidence="3" id="KW-1185">Reference proteome</keyword>
<evidence type="ECO:0000256" key="1">
    <source>
        <dbReference type="SAM" id="Phobius"/>
    </source>
</evidence>
<keyword evidence="1" id="KW-1133">Transmembrane helix</keyword>
<protein>
    <recommendedName>
        <fullName evidence="4">G protein-coupled receptor</fullName>
    </recommendedName>
</protein>
<keyword evidence="1" id="KW-0812">Transmembrane</keyword>
<evidence type="ECO:0008006" key="4">
    <source>
        <dbReference type="Google" id="ProtNLM"/>
    </source>
</evidence>
<feature type="transmembrane region" description="Helical" evidence="1">
    <location>
        <begin position="41"/>
        <end position="68"/>
    </location>
</feature>
<dbReference type="PANTHER" id="PTHR22718:SF25">
    <property type="entry name" value="G-PROTEIN COUPLED RECEPTORS FAMILY 1 PROFILE DOMAIN-CONTAINING PROTEIN"/>
    <property type="match status" value="1"/>
</dbReference>
<name>A0AAV5THE7_9BILA</name>
<dbReference type="EMBL" id="BTSX01000004">
    <property type="protein sequence ID" value="GMS93698.1"/>
    <property type="molecule type" value="Genomic_DNA"/>
</dbReference>
<keyword evidence="1" id="KW-0472">Membrane</keyword>
<evidence type="ECO:0000313" key="2">
    <source>
        <dbReference type="EMBL" id="GMS93698.1"/>
    </source>
</evidence>
<feature type="non-terminal residue" evidence="2">
    <location>
        <position position="207"/>
    </location>
</feature>
<feature type="transmembrane region" description="Helical" evidence="1">
    <location>
        <begin position="166"/>
        <end position="186"/>
    </location>
</feature>
<feature type="non-terminal residue" evidence="2">
    <location>
        <position position="1"/>
    </location>
</feature>
<reference evidence="2" key="1">
    <citation type="submission" date="2023-10" db="EMBL/GenBank/DDBJ databases">
        <title>Genome assembly of Pristionchus species.</title>
        <authorList>
            <person name="Yoshida K."/>
            <person name="Sommer R.J."/>
        </authorList>
    </citation>
    <scope>NUCLEOTIDE SEQUENCE</scope>
    <source>
        <strain evidence="2">RS0144</strain>
    </source>
</reference>
<dbReference type="Proteomes" id="UP001432027">
    <property type="component" value="Unassembled WGS sequence"/>
</dbReference>
<feature type="transmembrane region" description="Helical" evidence="1">
    <location>
        <begin position="6"/>
        <end position="29"/>
    </location>
</feature>
<organism evidence="2 3">
    <name type="scientific">Pristionchus entomophagus</name>
    <dbReference type="NCBI Taxonomy" id="358040"/>
    <lineage>
        <taxon>Eukaryota</taxon>
        <taxon>Metazoa</taxon>
        <taxon>Ecdysozoa</taxon>
        <taxon>Nematoda</taxon>
        <taxon>Chromadorea</taxon>
        <taxon>Rhabditida</taxon>
        <taxon>Rhabditina</taxon>
        <taxon>Diplogasteromorpha</taxon>
        <taxon>Diplogasteroidea</taxon>
        <taxon>Neodiplogasteridae</taxon>
        <taxon>Pristionchus</taxon>
    </lineage>
</organism>
<dbReference type="PANTHER" id="PTHR22718">
    <property type="entry name" value="SERPENTINE RECEPTOR, CLASS X"/>
    <property type="match status" value="1"/>
</dbReference>
<proteinExistence type="predicted"/>
<accession>A0AAV5THE7</accession>
<feature type="transmembrane region" description="Helical" evidence="1">
    <location>
        <begin position="135"/>
        <end position="154"/>
    </location>
</feature>
<feature type="transmembrane region" description="Helical" evidence="1">
    <location>
        <begin position="91"/>
        <end position="114"/>
    </location>
</feature>
<dbReference type="AlphaFoldDB" id="A0AAV5THE7"/>
<comment type="caution">
    <text evidence="2">The sequence shown here is derived from an EMBL/GenBank/DDBJ whole genome shotgun (WGS) entry which is preliminary data.</text>
</comment>
<evidence type="ECO:0000313" key="3">
    <source>
        <dbReference type="Proteomes" id="UP001432027"/>
    </source>
</evidence>